<evidence type="ECO:0000313" key="3">
    <source>
        <dbReference type="Proteomes" id="UP000728032"/>
    </source>
</evidence>
<dbReference type="AlphaFoldDB" id="A0A7R9QC49"/>
<reference evidence="2" key="1">
    <citation type="submission" date="2020-11" db="EMBL/GenBank/DDBJ databases">
        <authorList>
            <person name="Tran Van P."/>
        </authorList>
    </citation>
    <scope>NUCLEOTIDE SEQUENCE</scope>
</reference>
<comment type="similarity">
    <text evidence="1">Belongs to the short-chain dehydrogenases/reductases (SDR) family.</text>
</comment>
<dbReference type="InterPro" id="IPR002347">
    <property type="entry name" value="SDR_fam"/>
</dbReference>
<name>A0A7R9QC49_9ACAR</name>
<dbReference type="PRINTS" id="PR00080">
    <property type="entry name" value="SDRFAMILY"/>
</dbReference>
<dbReference type="PANTHER" id="PTHR43313:SF36">
    <property type="entry name" value="D-BETA-HYDROXYBUTYRATE DEHYDROGENASE, MITOCHONDRIAL"/>
    <property type="match status" value="1"/>
</dbReference>
<dbReference type="SUPFAM" id="SSF51735">
    <property type="entry name" value="NAD(P)-binding Rossmann-fold domains"/>
    <property type="match status" value="1"/>
</dbReference>
<organism evidence="2">
    <name type="scientific">Oppiella nova</name>
    <dbReference type="NCBI Taxonomy" id="334625"/>
    <lineage>
        <taxon>Eukaryota</taxon>
        <taxon>Metazoa</taxon>
        <taxon>Ecdysozoa</taxon>
        <taxon>Arthropoda</taxon>
        <taxon>Chelicerata</taxon>
        <taxon>Arachnida</taxon>
        <taxon>Acari</taxon>
        <taxon>Acariformes</taxon>
        <taxon>Sarcoptiformes</taxon>
        <taxon>Oribatida</taxon>
        <taxon>Brachypylina</taxon>
        <taxon>Oppioidea</taxon>
        <taxon>Oppiidae</taxon>
        <taxon>Oppiella</taxon>
    </lineage>
</organism>
<proteinExistence type="inferred from homology"/>
<dbReference type="InterPro" id="IPR036291">
    <property type="entry name" value="NAD(P)-bd_dom_sf"/>
</dbReference>
<dbReference type="Gene3D" id="3.40.50.720">
    <property type="entry name" value="NAD(P)-binding Rossmann-like Domain"/>
    <property type="match status" value="1"/>
</dbReference>
<gene>
    <name evidence="2" type="ORF">ONB1V03_LOCUS1867</name>
</gene>
<dbReference type="OrthoDB" id="294295at2759"/>
<sequence>MYYIWSKISGLLLKYKGVFKRNYRSNAVYETRNWDPRKGWSYNNTTNSSNDYLEATSIETKCCIDCWQVVDHLNACTDALRNDLKICREGIDQSNQKAIEAIKESNNDLKKALTEAIDRSHSDIKTQSIWRFKSIPKQYIDPKGKAVLITGCDSGFGNKLAQRLAIKGYHVFAGCLFPNGRGAQDLKQEFSQNITIIPLDVTKDESVFNARKLMQNSLKDKELWALVNNAGILSSFEIEFGDMSSFISQMEVNCLGTVRVTKAFLPLLRLSKGRVINMASLAGRFAIPGMVGYCMSKCGVISFSDGLRREMKKWEIDVICIEPHLFRTNLVNGVNHNSALIQAWEQTPQDIKEAYGDSYFQGYQALLNKALDTARPAVDNVVDTMFNAVTNKSVSANYRVLGPIERLRVWMFEYLWPTRALDWVSYIGCIWATGLPQMLANKYIKKSN</sequence>
<dbReference type="Proteomes" id="UP000728032">
    <property type="component" value="Unassembled WGS sequence"/>
</dbReference>
<evidence type="ECO:0000256" key="1">
    <source>
        <dbReference type="RuleBase" id="RU000363"/>
    </source>
</evidence>
<dbReference type="GO" id="GO:0016491">
    <property type="term" value="F:oxidoreductase activity"/>
    <property type="evidence" value="ECO:0007669"/>
    <property type="project" value="TreeGrafter"/>
</dbReference>
<evidence type="ECO:0000313" key="2">
    <source>
        <dbReference type="EMBL" id="CAD7639238.1"/>
    </source>
</evidence>
<dbReference type="PRINTS" id="PR00081">
    <property type="entry name" value="GDHRDH"/>
</dbReference>
<dbReference type="EMBL" id="CAJPVJ010000377">
    <property type="protein sequence ID" value="CAG2162269.1"/>
    <property type="molecule type" value="Genomic_DNA"/>
</dbReference>
<dbReference type="PANTHER" id="PTHR43313">
    <property type="entry name" value="SHORT-CHAIN DEHYDROGENASE/REDUCTASE FAMILY 9C"/>
    <property type="match status" value="1"/>
</dbReference>
<protein>
    <submittedName>
        <fullName evidence="2">Uncharacterized protein</fullName>
    </submittedName>
</protein>
<keyword evidence="3" id="KW-1185">Reference proteome</keyword>
<dbReference type="EMBL" id="OC915202">
    <property type="protein sequence ID" value="CAD7639238.1"/>
    <property type="molecule type" value="Genomic_DNA"/>
</dbReference>
<dbReference type="Pfam" id="PF00106">
    <property type="entry name" value="adh_short"/>
    <property type="match status" value="1"/>
</dbReference>
<accession>A0A7R9QC49</accession>
<dbReference type="GO" id="GO:0008202">
    <property type="term" value="P:steroid metabolic process"/>
    <property type="evidence" value="ECO:0007669"/>
    <property type="project" value="TreeGrafter"/>
</dbReference>